<keyword evidence="4" id="KW-0963">Cytoplasm</keyword>
<proteinExistence type="inferred from homology"/>
<dbReference type="InterPro" id="IPR001752">
    <property type="entry name" value="Kinesin_motor_dom"/>
</dbReference>
<evidence type="ECO:0000256" key="8">
    <source>
        <dbReference type="SAM" id="MobiDB-lite"/>
    </source>
</evidence>
<keyword evidence="11" id="KW-1185">Reference proteome</keyword>
<accession>A0ABP1PN52</accession>
<dbReference type="PROSITE" id="PS50067">
    <property type="entry name" value="KINESIN_MOTOR_2"/>
    <property type="match status" value="1"/>
</dbReference>
<keyword evidence="3 5" id="KW-0067">ATP-binding</keyword>
<comment type="subcellular location">
    <subcellularLocation>
        <location evidence="1">Cytoplasm</location>
        <location evidence="1">Cytoskeleton</location>
    </subcellularLocation>
</comment>
<dbReference type="PROSITE" id="PS00411">
    <property type="entry name" value="KINESIN_MOTOR_1"/>
    <property type="match status" value="1"/>
</dbReference>
<dbReference type="SMART" id="SM00129">
    <property type="entry name" value="KISc"/>
    <property type="match status" value="1"/>
</dbReference>
<keyword evidence="5 6" id="KW-0505">Motor protein</keyword>
<dbReference type="InterPro" id="IPR027640">
    <property type="entry name" value="Kinesin-like_fam"/>
</dbReference>
<organism evidence="10 11">
    <name type="scientific">Orchesella dallaii</name>
    <dbReference type="NCBI Taxonomy" id="48710"/>
    <lineage>
        <taxon>Eukaryota</taxon>
        <taxon>Metazoa</taxon>
        <taxon>Ecdysozoa</taxon>
        <taxon>Arthropoda</taxon>
        <taxon>Hexapoda</taxon>
        <taxon>Collembola</taxon>
        <taxon>Entomobryomorpha</taxon>
        <taxon>Entomobryoidea</taxon>
        <taxon>Orchesellidae</taxon>
        <taxon>Orchesellinae</taxon>
        <taxon>Orchesella</taxon>
    </lineage>
</organism>
<evidence type="ECO:0000313" key="10">
    <source>
        <dbReference type="EMBL" id="CAL8070419.1"/>
    </source>
</evidence>
<evidence type="ECO:0000256" key="4">
    <source>
        <dbReference type="ARBA" id="ARBA00023212"/>
    </source>
</evidence>
<gene>
    <name evidence="10" type="ORF">ODALV1_LOCUS1229</name>
</gene>
<evidence type="ECO:0000256" key="1">
    <source>
        <dbReference type="ARBA" id="ARBA00004245"/>
    </source>
</evidence>
<dbReference type="Gene3D" id="3.40.850.10">
    <property type="entry name" value="Kinesin motor domain"/>
    <property type="match status" value="1"/>
</dbReference>
<reference evidence="10 11" key="1">
    <citation type="submission" date="2024-08" db="EMBL/GenBank/DDBJ databases">
        <authorList>
            <person name="Cucini C."/>
            <person name="Frati F."/>
        </authorList>
    </citation>
    <scope>NUCLEOTIDE SEQUENCE [LARGE SCALE GENOMIC DNA]</scope>
</reference>
<keyword evidence="7" id="KW-0175">Coiled coil</keyword>
<dbReference type="Proteomes" id="UP001642540">
    <property type="component" value="Unassembled WGS sequence"/>
</dbReference>
<protein>
    <recommendedName>
        <fullName evidence="6">Kinesin-like protein</fullName>
    </recommendedName>
</protein>
<keyword evidence="2 5" id="KW-0547">Nucleotide-binding</keyword>
<dbReference type="SUPFAM" id="SSF52540">
    <property type="entry name" value="P-loop containing nucleoside triphosphate hydrolases"/>
    <property type="match status" value="1"/>
</dbReference>
<evidence type="ECO:0000256" key="3">
    <source>
        <dbReference type="ARBA" id="ARBA00022840"/>
    </source>
</evidence>
<dbReference type="PRINTS" id="PR00380">
    <property type="entry name" value="KINESINHEAVY"/>
</dbReference>
<evidence type="ECO:0000256" key="6">
    <source>
        <dbReference type="RuleBase" id="RU000394"/>
    </source>
</evidence>
<dbReference type="Pfam" id="PF00225">
    <property type="entry name" value="Kinesin"/>
    <property type="match status" value="1"/>
</dbReference>
<dbReference type="InterPro" id="IPR027417">
    <property type="entry name" value="P-loop_NTPase"/>
</dbReference>
<dbReference type="PANTHER" id="PTHR47968:SF50">
    <property type="entry name" value="KINESIN-LIKE PROTEIN"/>
    <property type="match status" value="1"/>
</dbReference>
<feature type="binding site" evidence="5">
    <location>
        <begin position="96"/>
        <end position="103"/>
    </location>
    <ligand>
        <name>ATP</name>
        <dbReference type="ChEBI" id="CHEBI:30616"/>
    </ligand>
</feature>
<evidence type="ECO:0000256" key="7">
    <source>
        <dbReference type="SAM" id="Coils"/>
    </source>
</evidence>
<comment type="caution">
    <text evidence="10">The sequence shown here is derived from an EMBL/GenBank/DDBJ whole genome shotgun (WGS) entry which is preliminary data.</text>
</comment>
<keyword evidence="6" id="KW-0493">Microtubule</keyword>
<dbReference type="InterPro" id="IPR036961">
    <property type="entry name" value="Kinesin_motor_dom_sf"/>
</dbReference>
<dbReference type="PANTHER" id="PTHR47968">
    <property type="entry name" value="CENTROMERE PROTEIN E"/>
    <property type="match status" value="1"/>
</dbReference>
<dbReference type="InterPro" id="IPR019821">
    <property type="entry name" value="Kinesin_motor_CS"/>
</dbReference>
<evidence type="ECO:0000259" key="9">
    <source>
        <dbReference type="PROSITE" id="PS50067"/>
    </source>
</evidence>
<feature type="coiled-coil region" evidence="7">
    <location>
        <begin position="512"/>
        <end position="577"/>
    </location>
</feature>
<keyword evidence="4" id="KW-0206">Cytoskeleton</keyword>
<comment type="similarity">
    <text evidence="5 6">Belongs to the TRAFAC class myosin-kinesin ATPase superfamily. Kinesin family.</text>
</comment>
<feature type="region of interest" description="Disordered" evidence="8">
    <location>
        <begin position="379"/>
        <end position="398"/>
    </location>
</feature>
<evidence type="ECO:0000313" key="11">
    <source>
        <dbReference type="Proteomes" id="UP001642540"/>
    </source>
</evidence>
<sequence length="738" mass="84220">MDIHSAPSENIKVAVRCRPISRKEEESTCRIVVDIDTSSKTVTVFPSELSSDQPKSFSFDHVFPPTASQDEVYNAIASPIVQNVLDGYNGTIFAYGQTGTGKTFTMEGDKDVPHLKGIIPKSFAQIYKSISEAGDEQSFLVRCSYLEIYNENIIDLLSKDQGKFLELKENKDREVYVKDLSTPVVVDADDMDRVMRVGNKNRTVASTRMNSISSRSHAIFSIYVECSTDAGPTKESFLRMGKLNLVDLAGSERVSKTHVTGDRLKEATKINLSLSSLGNVISALVDGSSHIPYRNSKLTRLLQDSLGGNSKTVMVATVGPADYNLDETVNTLRYANRAKDIRNCAKINEDPKDAILRKYQEEILHLRSLLEQKKLELQQSQSNVLTTKQPSKKKKQEMDQKLVDERKIVGELLEEQNRVDQKYKDELKALLAPYGIDAEGSPARIIDELEKRKLTLMKNGEVVKEENERLLEEIQQATDAMINSKRQCKELFHRVMSLESQLLKVNQQGPLLQQTKLKDEELKTKEKELEEQKMREASLRKALELKKLTSNDLKAELSKLQEEIEMKQKKVNKFVSKLSDFNETEEKVQVTHKESMEQLKILRIELTKELKLKKLIVDNFIPRKILKKIEQRIRHNDVADKYELAPRNDTSYDQPPVNRMLVNPYLNLTRFTRLSKLNNVYFSNENLLAVEPEPFVPRSQELVLEEEDPRITSLIAETMKELNSDLLIVCDHRKGRAK</sequence>
<feature type="coiled-coil region" evidence="7">
    <location>
        <begin position="446"/>
        <end position="487"/>
    </location>
</feature>
<name>A0ABP1PN52_9HEXA</name>
<evidence type="ECO:0000256" key="2">
    <source>
        <dbReference type="ARBA" id="ARBA00022741"/>
    </source>
</evidence>
<evidence type="ECO:0000256" key="5">
    <source>
        <dbReference type="PROSITE-ProRule" id="PRU00283"/>
    </source>
</evidence>
<feature type="domain" description="Kinesin motor" evidence="9">
    <location>
        <begin position="10"/>
        <end position="341"/>
    </location>
</feature>
<dbReference type="EMBL" id="CAXLJM020000004">
    <property type="protein sequence ID" value="CAL8070419.1"/>
    <property type="molecule type" value="Genomic_DNA"/>
</dbReference>